<sequence>MRTSFKVLALGAIACLSLTACGSSPASSDGKSADAKSNSKKIILVSKGFQHTFWQSVKKGALEKGKELGYEVEFIGPKNETAVTEQLDQLKNALNAKPAAIGLAALDSKAAEPILQQIKNAGIPVIAFDSGVDSDIPLTTVQTDNRTAGAKAAEKLAQLMGNKGTVGIVCHGQATTTGKGRCFGFQDWMKEHAPGIKLLQEQWADERGKAADAAKAIVKSNTDVTAMYGSNEVTAAGVLQGVKEAGKMRQITIVGFDSGKAQIDAIKSGDEAGAITQAPVKMGAETVAAADKAIKGESLEKIIDSGFAWYDKSNIDTPEIQSNIYE</sequence>
<feature type="signal peptide" evidence="4">
    <location>
        <begin position="1"/>
        <end position="22"/>
    </location>
</feature>
<comment type="subcellular location">
    <subcellularLocation>
        <location evidence="1">Cell envelope</location>
    </subcellularLocation>
</comment>
<keyword evidence="3 4" id="KW-0732">Signal</keyword>
<dbReference type="GO" id="GO:0030246">
    <property type="term" value="F:carbohydrate binding"/>
    <property type="evidence" value="ECO:0007669"/>
    <property type="project" value="UniProtKB-ARBA"/>
</dbReference>
<comment type="similarity">
    <text evidence="2">Belongs to the bacterial solute-binding protein 2 family.</text>
</comment>
<dbReference type="SUPFAM" id="SSF53822">
    <property type="entry name" value="Periplasmic binding protein-like I"/>
    <property type="match status" value="1"/>
</dbReference>
<evidence type="ECO:0000259" key="5">
    <source>
        <dbReference type="Pfam" id="PF13407"/>
    </source>
</evidence>
<dbReference type="PANTHER" id="PTHR46847:SF1">
    <property type="entry name" value="D-ALLOSE-BINDING PERIPLASMIC PROTEIN-RELATED"/>
    <property type="match status" value="1"/>
</dbReference>
<dbReference type="AlphaFoldDB" id="A0A848RP15"/>
<evidence type="ECO:0000313" key="7">
    <source>
        <dbReference type="Proteomes" id="UP000582487"/>
    </source>
</evidence>
<reference evidence="6 7" key="1">
    <citation type="submission" date="2020-04" db="EMBL/GenBank/DDBJ databases">
        <title>Antimicrobial susceptibility and clonality of vaginal-derived multi-drug resistant Mobiluncus isolates in China.</title>
        <authorList>
            <person name="Zhang X."/>
        </authorList>
    </citation>
    <scope>NUCLEOTIDE SEQUENCE [LARGE SCALE GENOMIC DNA]</scope>
    <source>
        <strain evidence="6 7">7</strain>
    </source>
</reference>
<comment type="caution">
    <text evidence="6">The sequence shown here is derived from an EMBL/GenBank/DDBJ whole genome shotgun (WGS) entry which is preliminary data.</text>
</comment>
<feature type="domain" description="Periplasmic binding protein" evidence="5">
    <location>
        <begin position="42"/>
        <end position="297"/>
    </location>
</feature>
<dbReference type="RefSeq" id="WP_004017157.1">
    <property type="nucleotide sequence ID" value="NZ_JABCUT010000012.1"/>
</dbReference>
<gene>
    <name evidence="6" type="ORF">HHJ74_03415</name>
</gene>
<dbReference type="InterPro" id="IPR028082">
    <property type="entry name" value="Peripla_BP_I"/>
</dbReference>
<organism evidence="6 7">
    <name type="scientific">Mobiluncus mulieris</name>
    <dbReference type="NCBI Taxonomy" id="2052"/>
    <lineage>
        <taxon>Bacteria</taxon>
        <taxon>Bacillati</taxon>
        <taxon>Actinomycetota</taxon>
        <taxon>Actinomycetes</taxon>
        <taxon>Actinomycetales</taxon>
        <taxon>Actinomycetaceae</taxon>
        <taxon>Mobiluncus</taxon>
    </lineage>
</organism>
<evidence type="ECO:0000313" key="6">
    <source>
        <dbReference type="EMBL" id="NMW92758.1"/>
    </source>
</evidence>
<evidence type="ECO:0000256" key="3">
    <source>
        <dbReference type="ARBA" id="ARBA00022729"/>
    </source>
</evidence>
<evidence type="ECO:0000256" key="4">
    <source>
        <dbReference type="SAM" id="SignalP"/>
    </source>
</evidence>
<dbReference type="InterPro" id="IPR025997">
    <property type="entry name" value="SBP_2_dom"/>
</dbReference>
<evidence type="ECO:0000256" key="1">
    <source>
        <dbReference type="ARBA" id="ARBA00004196"/>
    </source>
</evidence>
<name>A0A848RP15_9ACTO</name>
<dbReference type="PROSITE" id="PS51257">
    <property type="entry name" value="PROKAR_LIPOPROTEIN"/>
    <property type="match status" value="1"/>
</dbReference>
<proteinExistence type="inferred from homology"/>
<accession>A0A848RP15</accession>
<dbReference type="EMBL" id="JABCUV010000002">
    <property type="protein sequence ID" value="NMW92758.1"/>
    <property type="molecule type" value="Genomic_DNA"/>
</dbReference>
<dbReference type="Proteomes" id="UP000582487">
    <property type="component" value="Unassembled WGS sequence"/>
</dbReference>
<dbReference type="PANTHER" id="PTHR46847">
    <property type="entry name" value="D-ALLOSE-BINDING PERIPLASMIC PROTEIN-RELATED"/>
    <property type="match status" value="1"/>
</dbReference>
<dbReference type="CDD" id="cd20005">
    <property type="entry name" value="PBP1_ABC_sugar_binding-like"/>
    <property type="match status" value="1"/>
</dbReference>
<dbReference type="GO" id="GO:0030313">
    <property type="term" value="C:cell envelope"/>
    <property type="evidence" value="ECO:0007669"/>
    <property type="project" value="UniProtKB-SubCell"/>
</dbReference>
<protein>
    <submittedName>
        <fullName evidence="6">ABC transporter substrate-binding protein</fullName>
    </submittedName>
</protein>
<feature type="chain" id="PRO_5038863933" evidence="4">
    <location>
        <begin position="23"/>
        <end position="326"/>
    </location>
</feature>
<dbReference type="Gene3D" id="3.40.50.2300">
    <property type="match status" value="2"/>
</dbReference>
<evidence type="ECO:0000256" key="2">
    <source>
        <dbReference type="ARBA" id="ARBA00007639"/>
    </source>
</evidence>
<dbReference type="Pfam" id="PF13407">
    <property type="entry name" value="Peripla_BP_4"/>
    <property type="match status" value="1"/>
</dbReference>